<comment type="similarity">
    <text evidence="1">Belongs to the oxygen-dependent FAD-linked oxidoreductase family.</text>
</comment>
<dbReference type="InterPro" id="IPR050416">
    <property type="entry name" value="FAD-linked_Oxidoreductase"/>
</dbReference>
<evidence type="ECO:0000256" key="1">
    <source>
        <dbReference type="ARBA" id="ARBA00005466"/>
    </source>
</evidence>
<keyword evidence="7" id="KW-1185">Reference proteome</keyword>
<proteinExistence type="inferred from homology"/>
<dbReference type="AlphaFoldDB" id="A0A167W5V9"/>
<feature type="signal peptide" evidence="5">
    <location>
        <begin position="1"/>
        <end position="22"/>
    </location>
</feature>
<evidence type="ECO:0000313" key="7">
    <source>
        <dbReference type="Proteomes" id="UP000076532"/>
    </source>
</evidence>
<feature type="chain" id="PRO_5007893836" description="Carboxylic ester hydrolase" evidence="5">
    <location>
        <begin position="23"/>
        <end position="352"/>
    </location>
</feature>
<protein>
    <recommendedName>
        <fullName evidence="8">Carboxylic ester hydrolase</fullName>
    </recommendedName>
</protein>
<dbReference type="PANTHER" id="PTHR42973:SF13">
    <property type="entry name" value="FAD-BINDING PCMH-TYPE DOMAIN-CONTAINING PROTEIN"/>
    <property type="match status" value="1"/>
</dbReference>
<evidence type="ECO:0000256" key="3">
    <source>
        <dbReference type="ARBA" id="ARBA00022827"/>
    </source>
</evidence>
<evidence type="ECO:0008006" key="8">
    <source>
        <dbReference type="Google" id="ProtNLM"/>
    </source>
</evidence>
<dbReference type="GO" id="GO:0016491">
    <property type="term" value="F:oxidoreductase activity"/>
    <property type="evidence" value="ECO:0007669"/>
    <property type="project" value="UniProtKB-KW"/>
</dbReference>
<dbReference type="SUPFAM" id="SSF56176">
    <property type="entry name" value="FAD-binding/transporter-associated domain-like"/>
    <property type="match status" value="1"/>
</dbReference>
<evidence type="ECO:0000256" key="4">
    <source>
        <dbReference type="ARBA" id="ARBA00023002"/>
    </source>
</evidence>
<keyword evidence="2" id="KW-0285">Flavoprotein</keyword>
<dbReference type="Gene3D" id="3.30.465.10">
    <property type="match status" value="1"/>
</dbReference>
<accession>A0A167W5V9</accession>
<reference evidence="6 7" key="1">
    <citation type="journal article" date="2016" name="Mol. Biol. Evol.">
        <title>Comparative Genomics of Early-Diverging Mushroom-Forming Fungi Provides Insights into the Origins of Lignocellulose Decay Capabilities.</title>
        <authorList>
            <person name="Nagy L.G."/>
            <person name="Riley R."/>
            <person name="Tritt A."/>
            <person name="Adam C."/>
            <person name="Daum C."/>
            <person name="Floudas D."/>
            <person name="Sun H."/>
            <person name="Yadav J.S."/>
            <person name="Pangilinan J."/>
            <person name="Larsson K.H."/>
            <person name="Matsuura K."/>
            <person name="Barry K."/>
            <person name="Labutti K."/>
            <person name="Kuo R."/>
            <person name="Ohm R.A."/>
            <person name="Bhattacharya S.S."/>
            <person name="Shirouzu T."/>
            <person name="Yoshinaga Y."/>
            <person name="Martin F.M."/>
            <person name="Grigoriev I.V."/>
            <person name="Hibbett D.S."/>
        </authorList>
    </citation>
    <scope>NUCLEOTIDE SEQUENCE [LARGE SCALE GENOMIC DNA]</scope>
    <source>
        <strain evidence="6 7">CBS 109695</strain>
    </source>
</reference>
<organism evidence="6 7">
    <name type="scientific">Athelia psychrophila</name>
    <dbReference type="NCBI Taxonomy" id="1759441"/>
    <lineage>
        <taxon>Eukaryota</taxon>
        <taxon>Fungi</taxon>
        <taxon>Dikarya</taxon>
        <taxon>Basidiomycota</taxon>
        <taxon>Agaricomycotina</taxon>
        <taxon>Agaricomycetes</taxon>
        <taxon>Agaricomycetidae</taxon>
        <taxon>Atheliales</taxon>
        <taxon>Atheliaceae</taxon>
        <taxon>Athelia</taxon>
    </lineage>
</organism>
<gene>
    <name evidence="6" type="ORF">FIBSPDRAFT_940341</name>
</gene>
<sequence length="352" mass="37562">MPSRGFIWLACCLSSIPPLANAAWGYACDSYVSLQVVLTSSVLVTATATNQYADFFRAMKGGGSRFGIITSYEVQAIHVGTAVDKTWYGGTISSTQKYTYSNTNSHAGDAGRHHCLFYNGTQAQFNTVFAEFLAIPALVTFLSPLSCSDMGSILPPGDARTSAFGASALYPHNGLFQQAFANEIAYSILAFTPAPQTQIDTGHANRGNAFAPRNGAFATVQLSQAFPFGATKLSASISQGIDLLLSRYGSPFLKTYNNLLMSLQLCEVPRSAGLPLYLNETNERQNTHYKSLVHGAQGPRQVGPAQLGTAHLQASGHDQKCVKIQSGWPQRILALVFGVPCLGGDCADAAPK</sequence>
<evidence type="ECO:0000256" key="5">
    <source>
        <dbReference type="SAM" id="SignalP"/>
    </source>
</evidence>
<dbReference type="InterPro" id="IPR016169">
    <property type="entry name" value="FAD-bd_PCMH_sub2"/>
</dbReference>
<dbReference type="Proteomes" id="UP000076532">
    <property type="component" value="Unassembled WGS sequence"/>
</dbReference>
<keyword evidence="4" id="KW-0560">Oxidoreductase</keyword>
<evidence type="ECO:0000313" key="6">
    <source>
        <dbReference type="EMBL" id="KZP05729.1"/>
    </source>
</evidence>
<evidence type="ECO:0000256" key="2">
    <source>
        <dbReference type="ARBA" id="ARBA00022630"/>
    </source>
</evidence>
<dbReference type="PROSITE" id="PS51257">
    <property type="entry name" value="PROKAR_LIPOPROTEIN"/>
    <property type="match status" value="1"/>
</dbReference>
<keyword evidence="5" id="KW-0732">Signal</keyword>
<dbReference type="EMBL" id="KV417822">
    <property type="protein sequence ID" value="KZP05729.1"/>
    <property type="molecule type" value="Genomic_DNA"/>
</dbReference>
<dbReference type="PANTHER" id="PTHR42973">
    <property type="entry name" value="BINDING OXIDOREDUCTASE, PUTATIVE (AFU_ORTHOLOGUE AFUA_1G17690)-RELATED"/>
    <property type="match status" value="1"/>
</dbReference>
<dbReference type="GO" id="GO:0050660">
    <property type="term" value="F:flavin adenine dinucleotide binding"/>
    <property type="evidence" value="ECO:0007669"/>
    <property type="project" value="InterPro"/>
</dbReference>
<name>A0A167W5V9_9AGAM</name>
<dbReference type="InterPro" id="IPR036318">
    <property type="entry name" value="FAD-bd_PCMH-like_sf"/>
</dbReference>
<keyword evidence="3" id="KW-0274">FAD</keyword>
<dbReference type="OrthoDB" id="2151789at2759"/>